<dbReference type="GO" id="GO:1990189">
    <property type="term" value="F:protein N-terminal-serine acetyltransferase activity"/>
    <property type="evidence" value="ECO:0007669"/>
    <property type="project" value="TreeGrafter"/>
</dbReference>
<proteinExistence type="predicted"/>
<protein>
    <submittedName>
        <fullName evidence="2">Ribosomal-protein-serine acetyltransferase</fullName>
    </submittedName>
</protein>
<dbReference type="Proteomes" id="UP000034085">
    <property type="component" value="Chromosome"/>
</dbReference>
<feature type="domain" description="N-acetyltransferase" evidence="1">
    <location>
        <begin position="11"/>
        <end position="168"/>
    </location>
</feature>
<reference evidence="2 3" key="1">
    <citation type="journal article" date="2013" name="Appl. Microbiol. Biotechnol.">
        <title>Glycerol assimilation and production of 1,3-propanediol by Citrobacter amalonaticus Y19.</title>
        <authorList>
            <person name="Ainala S.K."/>
            <person name="Ashok S."/>
            <person name="Ko Y."/>
            <person name="Park S."/>
        </authorList>
    </citation>
    <scope>NUCLEOTIDE SEQUENCE [LARGE SCALE GENOMIC DNA]</scope>
    <source>
        <strain evidence="2 3">Y19</strain>
    </source>
</reference>
<dbReference type="GO" id="GO:0005737">
    <property type="term" value="C:cytoplasm"/>
    <property type="evidence" value="ECO:0007669"/>
    <property type="project" value="TreeGrafter"/>
</dbReference>
<keyword evidence="2" id="KW-0808">Transferase</keyword>
<dbReference type="SUPFAM" id="SSF55729">
    <property type="entry name" value="Acyl-CoA N-acyltransferases (Nat)"/>
    <property type="match status" value="1"/>
</dbReference>
<accession>A0A0F6TUR9</accession>
<dbReference type="PANTHER" id="PTHR43441:SF11">
    <property type="entry name" value="RIBOSOMAL-PROTEIN-SERINE ACETYLTRANSFERASE"/>
    <property type="match status" value="1"/>
</dbReference>
<dbReference type="InterPro" id="IPR016181">
    <property type="entry name" value="Acyl_CoA_acyltransferase"/>
</dbReference>
<dbReference type="NCBIfam" id="NF007539">
    <property type="entry name" value="PRK10151.1"/>
    <property type="match status" value="1"/>
</dbReference>
<dbReference type="Pfam" id="PF13302">
    <property type="entry name" value="Acetyltransf_3"/>
    <property type="match status" value="1"/>
</dbReference>
<dbReference type="PATRIC" id="fig|1261127.3.peg.1543"/>
<dbReference type="EMBL" id="CP011132">
    <property type="protein sequence ID" value="AKE58854.1"/>
    <property type="molecule type" value="Genomic_DNA"/>
</dbReference>
<evidence type="ECO:0000313" key="2">
    <source>
        <dbReference type="EMBL" id="AKE58854.1"/>
    </source>
</evidence>
<evidence type="ECO:0000313" key="3">
    <source>
        <dbReference type="Proteomes" id="UP000034085"/>
    </source>
</evidence>
<dbReference type="InterPro" id="IPR000182">
    <property type="entry name" value="GNAT_dom"/>
</dbReference>
<dbReference type="PANTHER" id="PTHR43441">
    <property type="entry name" value="RIBOSOMAL-PROTEIN-SERINE ACETYLTRANSFERASE"/>
    <property type="match status" value="1"/>
</dbReference>
<organism evidence="2 3">
    <name type="scientific">Citrobacter amalonaticus Y19</name>
    <dbReference type="NCBI Taxonomy" id="1261127"/>
    <lineage>
        <taxon>Bacteria</taxon>
        <taxon>Pseudomonadati</taxon>
        <taxon>Pseudomonadota</taxon>
        <taxon>Gammaproteobacteria</taxon>
        <taxon>Enterobacterales</taxon>
        <taxon>Enterobacteriaceae</taxon>
        <taxon>Citrobacter</taxon>
    </lineage>
</organism>
<evidence type="ECO:0000259" key="1">
    <source>
        <dbReference type="PROSITE" id="PS51186"/>
    </source>
</evidence>
<dbReference type="RefSeq" id="WP_046480925.1">
    <property type="nucleotide sequence ID" value="NZ_CP011132.1"/>
</dbReference>
<sequence length="181" mass="20765">MSEIIEVNETLHLRAVDECHVAGLHQLVRKNSAWLQQSLDWPQYVNTEEDTRKTVQGNMMLHQRGYAKMFLIFDGDEMLGVLSFNQIEPVNKAAYIGYWIDETQQGKGILSRALQAFIHHYAGRGEIRRFVIKCRVNNLASNHVAQRNGFALEGCLKQAEFLNGHYDDVNLYARIIDSSLQ</sequence>
<dbReference type="HOGENOM" id="CLU_013985_3_0_6"/>
<dbReference type="AlphaFoldDB" id="A0A0F6TUR9"/>
<dbReference type="OrthoDB" id="9784707at2"/>
<dbReference type="Gene3D" id="3.40.630.30">
    <property type="match status" value="1"/>
</dbReference>
<dbReference type="PROSITE" id="PS51186">
    <property type="entry name" value="GNAT"/>
    <property type="match status" value="1"/>
</dbReference>
<dbReference type="KEGG" id="cama:F384_07470"/>
<name>A0A0F6TUR9_CITAM</name>
<dbReference type="GO" id="GO:0008999">
    <property type="term" value="F:protein-N-terminal-alanine acetyltransferase activity"/>
    <property type="evidence" value="ECO:0007669"/>
    <property type="project" value="TreeGrafter"/>
</dbReference>
<gene>
    <name evidence="2" type="ORF">F384_07470</name>
</gene>
<dbReference type="InterPro" id="IPR051908">
    <property type="entry name" value="Ribosomal_N-acetyltransferase"/>
</dbReference>